<comment type="pathway">
    <text evidence="1">Siderophore biosynthesis.</text>
</comment>
<sequence>MGRNPGTASSAAPEPGAGATAVRFPADRRRDPDAPRVDGGEPARPLPAEAVRELARATGAGTDAVLVAAAAALLARCTGYGHRAFTLHSPGNPSRIVAVEVDEDLPFTTLVARISAEQEPMTAASPGTGVAIVAPDAPWPGTTDELCLRLIGGASPRVAVDYDAAVFAAPTARRLVEQFATLLDGAAAAPGAPVSALPVSSADELHAMLVAWNATRTDLPLPGPTLHEAVAAVARRDPTAVVAVDGARRVTRGELDATADHAASQLRAAGVRRGVRVGVCLHRSLELLVAVLGVLRAGAAYVPLDPAHPQARLRSALEGAGCAAVVIGDGTAGLPGSASVPEIRLDPGAEHAPVGPAGAEPDDPCYVIHTSGTTGSPKGIELRHAGVLNNLVDLGTRFGIGPDDSALALSAPGFDMSVFEFLGLPVAGGAVVLPEPERAGDPAHWVELVLRHRITVWNSAPALLERLVERAERTGTRLDSLRLALLGGDWVGTDLPARLRALAPRLRFVALGGATEASIHSTVHEVPGSGPDPGRASIPYGRPMANQRAYLLDEHHRPVPAGVPGELHLAGAGLATGYVGDDERTADRFTDWSFGPVRHERLYRTGDRARLHPDGELELLGRIDAQLKIGGVRIEPAEVEAVLLTHPAVVACAVAAPAGKLTAHVVVRADGPAPAGDELRAHAARSLPAAFLPTAWAWPAALPLSPNGKVDRRALATAPAPEPTGTGEPPRDEWEHRVAQVWQQVLGTGPLGRDSEFHASGGDSLAAMIIVQRLDPDLPTTELYSDPTIRGLARRLRDRSDPNAPGGPDA</sequence>
<protein>
    <submittedName>
        <fullName evidence="7">Amino acid adenylation domain-containing protein</fullName>
    </submittedName>
</protein>
<dbReference type="SUPFAM" id="SSF52777">
    <property type="entry name" value="CoA-dependent acyltransferases"/>
    <property type="match status" value="1"/>
</dbReference>
<dbReference type="Proteomes" id="UP000580474">
    <property type="component" value="Unassembled WGS sequence"/>
</dbReference>
<feature type="region of interest" description="Disordered" evidence="5">
    <location>
        <begin position="1"/>
        <end position="47"/>
    </location>
</feature>
<dbReference type="InterPro" id="IPR010071">
    <property type="entry name" value="AA_adenyl_dom"/>
</dbReference>
<feature type="domain" description="Carrier" evidence="6">
    <location>
        <begin position="729"/>
        <end position="800"/>
    </location>
</feature>
<dbReference type="GO" id="GO:0043041">
    <property type="term" value="P:amino acid activation for nonribosomal peptide biosynthetic process"/>
    <property type="evidence" value="ECO:0007669"/>
    <property type="project" value="TreeGrafter"/>
</dbReference>
<feature type="compositionally biased region" description="Low complexity" evidence="5">
    <location>
        <begin position="1"/>
        <end position="24"/>
    </location>
</feature>
<dbReference type="Gene3D" id="3.30.559.30">
    <property type="entry name" value="Nonribosomal peptide synthetase, condensation domain"/>
    <property type="match status" value="1"/>
</dbReference>
<dbReference type="AlphaFoldDB" id="A0A840NJQ4"/>
<dbReference type="RefSeq" id="WP_221315866.1">
    <property type="nucleotide sequence ID" value="NZ_JACHIV010000001.1"/>
</dbReference>
<dbReference type="Pfam" id="PF00550">
    <property type="entry name" value="PP-binding"/>
    <property type="match status" value="1"/>
</dbReference>
<evidence type="ECO:0000313" key="8">
    <source>
        <dbReference type="Proteomes" id="UP000580474"/>
    </source>
</evidence>
<dbReference type="Pfam" id="PF13193">
    <property type="entry name" value="AMP-binding_C"/>
    <property type="match status" value="1"/>
</dbReference>
<dbReference type="SUPFAM" id="SSF47336">
    <property type="entry name" value="ACP-like"/>
    <property type="match status" value="1"/>
</dbReference>
<dbReference type="InterPro" id="IPR020845">
    <property type="entry name" value="AMP-binding_CS"/>
</dbReference>
<evidence type="ECO:0000259" key="6">
    <source>
        <dbReference type="PROSITE" id="PS50075"/>
    </source>
</evidence>
<dbReference type="InterPro" id="IPR045851">
    <property type="entry name" value="AMP-bd_C_sf"/>
</dbReference>
<evidence type="ECO:0000256" key="1">
    <source>
        <dbReference type="ARBA" id="ARBA00004924"/>
    </source>
</evidence>
<evidence type="ECO:0000256" key="4">
    <source>
        <dbReference type="ARBA" id="ARBA00022598"/>
    </source>
</evidence>
<keyword evidence="8" id="KW-1185">Reference proteome</keyword>
<organism evidence="7 8">
    <name type="scientific">Saccharopolyspora gloriosae</name>
    <dbReference type="NCBI Taxonomy" id="455344"/>
    <lineage>
        <taxon>Bacteria</taxon>
        <taxon>Bacillati</taxon>
        <taxon>Actinomycetota</taxon>
        <taxon>Actinomycetes</taxon>
        <taxon>Pseudonocardiales</taxon>
        <taxon>Pseudonocardiaceae</taxon>
        <taxon>Saccharopolyspora</taxon>
    </lineage>
</organism>
<evidence type="ECO:0000256" key="5">
    <source>
        <dbReference type="SAM" id="MobiDB-lite"/>
    </source>
</evidence>
<proteinExistence type="predicted"/>
<dbReference type="GO" id="GO:0005737">
    <property type="term" value="C:cytoplasm"/>
    <property type="evidence" value="ECO:0007669"/>
    <property type="project" value="TreeGrafter"/>
</dbReference>
<dbReference type="InterPro" id="IPR025110">
    <property type="entry name" value="AMP-bd_C"/>
</dbReference>
<evidence type="ECO:0000256" key="2">
    <source>
        <dbReference type="ARBA" id="ARBA00022450"/>
    </source>
</evidence>
<reference evidence="7 8" key="1">
    <citation type="submission" date="2020-08" db="EMBL/GenBank/DDBJ databases">
        <title>Sequencing the genomes of 1000 actinobacteria strains.</title>
        <authorList>
            <person name="Klenk H.-P."/>
        </authorList>
    </citation>
    <scope>NUCLEOTIDE SEQUENCE [LARGE SCALE GENOMIC DNA]</scope>
    <source>
        <strain evidence="7 8">DSM 45582</strain>
    </source>
</reference>
<dbReference type="SUPFAM" id="SSF56801">
    <property type="entry name" value="Acetyl-CoA synthetase-like"/>
    <property type="match status" value="1"/>
</dbReference>
<dbReference type="InterPro" id="IPR042099">
    <property type="entry name" value="ANL_N_sf"/>
</dbReference>
<dbReference type="NCBIfam" id="TIGR01733">
    <property type="entry name" value="AA-adenyl-dom"/>
    <property type="match status" value="1"/>
</dbReference>
<dbReference type="Pfam" id="PF00501">
    <property type="entry name" value="AMP-binding"/>
    <property type="match status" value="1"/>
</dbReference>
<dbReference type="GO" id="GO:0031177">
    <property type="term" value="F:phosphopantetheine binding"/>
    <property type="evidence" value="ECO:0007669"/>
    <property type="project" value="InterPro"/>
</dbReference>
<comment type="caution">
    <text evidence="7">The sequence shown here is derived from an EMBL/GenBank/DDBJ whole genome shotgun (WGS) entry which is preliminary data.</text>
</comment>
<feature type="compositionally biased region" description="Basic and acidic residues" evidence="5">
    <location>
        <begin position="25"/>
        <end position="41"/>
    </location>
</feature>
<dbReference type="GO" id="GO:0044550">
    <property type="term" value="P:secondary metabolite biosynthetic process"/>
    <property type="evidence" value="ECO:0007669"/>
    <property type="project" value="TreeGrafter"/>
</dbReference>
<dbReference type="InterPro" id="IPR009081">
    <property type="entry name" value="PP-bd_ACP"/>
</dbReference>
<gene>
    <name evidence="7" type="ORF">BJ969_003626</name>
</gene>
<dbReference type="PROSITE" id="PS50075">
    <property type="entry name" value="CARRIER"/>
    <property type="match status" value="1"/>
</dbReference>
<evidence type="ECO:0000313" key="7">
    <source>
        <dbReference type="EMBL" id="MBB5070538.1"/>
    </source>
</evidence>
<keyword evidence="3" id="KW-0597">Phosphoprotein</keyword>
<dbReference type="InterPro" id="IPR036736">
    <property type="entry name" value="ACP-like_sf"/>
</dbReference>
<dbReference type="PANTHER" id="PTHR45527">
    <property type="entry name" value="NONRIBOSOMAL PEPTIDE SYNTHETASE"/>
    <property type="match status" value="1"/>
</dbReference>
<dbReference type="EMBL" id="JACHIV010000001">
    <property type="protein sequence ID" value="MBB5070538.1"/>
    <property type="molecule type" value="Genomic_DNA"/>
</dbReference>
<dbReference type="Gene3D" id="1.10.1200.10">
    <property type="entry name" value="ACP-like"/>
    <property type="match status" value="1"/>
</dbReference>
<dbReference type="SMART" id="SM00823">
    <property type="entry name" value="PKS_PP"/>
    <property type="match status" value="1"/>
</dbReference>
<dbReference type="Gene3D" id="3.40.50.12780">
    <property type="entry name" value="N-terminal domain of ligase-like"/>
    <property type="match status" value="1"/>
</dbReference>
<accession>A0A840NJQ4</accession>
<evidence type="ECO:0000256" key="3">
    <source>
        <dbReference type="ARBA" id="ARBA00022553"/>
    </source>
</evidence>
<dbReference type="PANTHER" id="PTHR45527:SF10">
    <property type="entry name" value="PYOCHELIN SYNTHASE PCHF"/>
    <property type="match status" value="1"/>
</dbReference>
<keyword evidence="4" id="KW-0436">Ligase</keyword>
<dbReference type="InterPro" id="IPR000873">
    <property type="entry name" value="AMP-dep_synth/lig_dom"/>
</dbReference>
<dbReference type="Gene3D" id="3.30.300.30">
    <property type="match status" value="1"/>
</dbReference>
<keyword evidence="2" id="KW-0596">Phosphopantetheine</keyword>
<dbReference type="InterPro" id="IPR020806">
    <property type="entry name" value="PKS_PP-bd"/>
</dbReference>
<name>A0A840NJQ4_9PSEU</name>
<dbReference type="PROSITE" id="PS00455">
    <property type="entry name" value="AMP_BINDING"/>
    <property type="match status" value="1"/>
</dbReference>
<dbReference type="GO" id="GO:0016874">
    <property type="term" value="F:ligase activity"/>
    <property type="evidence" value="ECO:0007669"/>
    <property type="project" value="UniProtKB-KW"/>
</dbReference>